<dbReference type="Gene3D" id="3.40.50.360">
    <property type="match status" value="1"/>
</dbReference>
<reference evidence="4 5" key="1">
    <citation type="submission" date="2024-06" db="EMBL/GenBank/DDBJ databases">
        <title>The Natural Products Discovery Center: Release of the First 8490 Sequenced Strains for Exploring Actinobacteria Biosynthetic Diversity.</title>
        <authorList>
            <person name="Kalkreuter E."/>
            <person name="Kautsar S.A."/>
            <person name="Yang D."/>
            <person name="Bader C.D."/>
            <person name="Teijaro C.N."/>
            <person name="Fluegel L."/>
            <person name="Davis C.M."/>
            <person name="Simpson J.R."/>
            <person name="Lauterbach L."/>
            <person name="Steele A.D."/>
            <person name="Gui C."/>
            <person name="Meng S."/>
            <person name="Li G."/>
            <person name="Viehrig K."/>
            <person name="Ye F."/>
            <person name="Su P."/>
            <person name="Kiefer A.F."/>
            <person name="Nichols A."/>
            <person name="Cepeda A.J."/>
            <person name="Yan W."/>
            <person name="Fan B."/>
            <person name="Jiang Y."/>
            <person name="Adhikari A."/>
            <person name="Zheng C.-J."/>
            <person name="Schuster L."/>
            <person name="Cowan T.M."/>
            <person name="Smanski M.J."/>
            <person name="Chevrette M.G."/>
            <person name="De Carvalho L.P.S."/>
            <person name="Shen B."/>
        </authorList>
    </citation>
    <scope>NUCLEOTIDE SEQUENCE [LARGE SCALE GENOMIC DNA]</scope>
    <source>
        <strain evidence="4 5">NPDC052347</strain>
    </source>
</reference>
<dbReference type="EMBL" id="JBFAUK010000002">
    <property type="protein sequence ID" value="MEV5505398.1"/>
    <property type="molecule type" value="Genomic_DNA"/>
</dbReference>
<feature type="domain" description="NADPH-dependent FMN reductase-like" evidence="3">
    <location>
        <begin position="6"/>
        <end position="126"/>
    </location>
</feature>
<keyword evidence="5" id="KW-1185">Reference proteome</keyword>
<evidence type="ECO:0000313" key="4">
    <source>
        <dbReference type="EMBL" id="MEV5505398.1"/>
    </source>
</evidence>
<dbReference type="Proteomes" id="UP001552594">
    <property type="component" value="Unassembled WGS sequence"/>
</dbReference>
<protein>
    <submittedName>
        <fullName evidence="4">NAD(P)H-dependent oxidoreductase</fullName>
    </submittedName>
</protein>
<organism evidence="4 5">
    <name type="scientific">Streptomyces orinoci</name>
    <name type="common">Streptoverticillium orinoci</name>
    <dbReference type="NCBI Taxonomy" id="67339"/>
    <lineage>
        <taxon>Bacteria</taxon>
        <taxon>Bacillati</taxon>
        <taxon>Actinomycetota</taxon>
        <taxon>Actinomycetes</taxon>
        <taxon>Kitasatosporales</taxon>
        <taxon>Streptomycetaceae</taxon>
        <taxon>Streptomyces</taxon>
    </lineage>
</organism>
<dbReference type="Pfam" id="PF03358">
    <property type="entry name" value="FMN_red"/>
    <property type="match status" value="1"/>
</dbReference>
<comment type="caution">
    <text evidence="4">The sequence shown here is derived from an EMBL/GenBank/DDBJ whole genome shotgun (WGS) entry which is preliminary data.</text>
</comment>
<dbReference type="InterPro" id="IPR005025">
    <property type="entry name" value="FMN_Rdtase-like_dom"/>
</dbReference>
<gene>
    <name evidence="4" type="ORF">AB0L16_02835</name>
</gene>
<proteinExistence type="predicted"/>
<dbReference type="SUPFAM" id="SSF52218">
    <property type="entry name" value="Flavoproteins"/>
    <property type="match status" value="1"/>
</dbReference>
<evidence type="ECO:0000256" key="2">
    <source>
        <dbReference type="ARBA" id="ARBA00022643"/>
    </source>
</evidence>
<dbReference type="PANTHER" id="PTHR43278">
    <property type="entry name" value="NAD(P)H-DEPENDENT FMN-CONTAINING OXIDOREDUCTASE YWQN-RELATED"/>
    <property type="match status" value="1"/>
</dbReference>
<keyword evidence="2" id="KW-0288">FMN</keyword>
<dbReference type="PANTHER" id="PTHR43278:SF4">
    <property type="entry name" value="NAD(P)H-DEPENDENT FMN-CONTAINING OXIDOREDUCTASE YWQN-RELATED"/>
    <property type="match status" value="1"/>
</dbReference>
<evidence type="ECO:0000256" key="1">
    <source>
        <dbReference type="ARBA" id="ARBA00022630"/>
    </source>
</evidence>
<dbReference type="RefSeq" id="WP_109278568.1">
    <property type="nucleotide sequence ID" value="NZ_JBFAUK010000002.1"/>
</dbReference>
<accession>A0ABV3JRS5</accession>
<evidence type="ECO:0000259" key="3">
    <source>
        <dbReference type="Pfam" id="PF03358"/>
    </source>
</evidence>
<dbReference type="InterPro" id="IPR029039">
    <property type="entry name" value="Flavoprotein-like_sf"/>
</dbReference>
<keyword evidence="1" id="KW-0285">Flavoprotein</keyword>
<name>A0ABV3JRS5_STRON</name>
<evidence type="ECO:0000313" key="5">
    <source>
        <dbReference type="Proteomes" id="UP001552594"/>
    </source>
</evidence>
<dbReference type="InterPro" id="IPR051796">
    <property type="entry name" value="ISF_SsuE-like"/>
</dbReference>
<sequence length="192" mass="21183">MTRQFLFLLGSARTGGNTEALARRAAEHLPAGAGQRWLRLSELELPDFEDLRHSAGRSFAEPVGAERLLLDATLEATDLVIVSPLYWYSVSAHTKLYLDYWAGWLRRGELDFRKRMGGRTLWAVSALSEEDPSVADPMLGTLRLSARYMGMNWGGGLLGYANRPGDITGNAQALAEAEKFFLGTPVRQEPAA</sequence>